<dbReference type="InterPro" id="IPR051493">
    <property type="entry name" value="CHD"/>
</dbReference>
<keyword evidence="7" id="KW-1185">Reference proteome</keyword>
<evidence type="ECO:0000313" key="8">
    <source>
        <dbReference type="WBParaSite" id="nRc.2.0.1.t35408-RA"/>
    </source>
</evidence>
<dbReference type="Proteomes" id="UP000887565">
    <property type="component" value="Unplaced"/>
</dbReference>
<feature type="compositionally biased region" description="Low complexity" evidence="5">
    <location>
        <begin position="183"/>
        <end position="209"/>
    </location>
</feature>
<feature type="domain" description="BRK" evidence="6">
    <location>
        <begin position="113"/>
        <end position="159"/>
    </location>
</feature>
<dbReference type="PANTHER" id="PTHR46850">
    <property type="entry name" value="CHROMODOMAIN-HELICASE-DNA-BINDING PROTEIN 9"/>
    <property type="match status" value="1"/>
</dbReference>
<evidence type="ECO:0000256" key="3">
    <source>
        <dbReference type="ARBA" id="ARBA00023163"/>
    </source>
</evidence>
<evidence type="ECO:0000313" key="7">
    <source>
        <dbReference type="Proteomes" id="UP000887565"/>
    </source>
</evidence>
<evidence type="ECO:0000256" key="5">
    <source>
        <dbReference type="SAM" id="MobiDB-lite"/>
    </source>
</evidence>
<accession>A0A915K9I7</accession>
<dbReference type="InterPro" id="IPR006576">
    <property type="entry name" value="BRK_domain"/>
</dbReference>
<dbReference type="WBParaSite" id="nRc.2.0.1.t35408-RA">
    <property type="protein sequence ID" value="nRc.2.0.1.t35408-RA"/>
    <property type="gene ID" value="nRc.2.0.1.g35408"/>
</dbReference>
<evidence type="ECO:0000256" key="2">
    <source>
        <dbReference type="ARBA" id="ARBA00023015"/>
    </source>
</evidence>
<feature type="compositionally biased region" description="Polar residues" evidence="5">
    <location>
        <begin position="38"/>
        <end position="73"/>
    </location>
</feature>
<dbReference type="SMART" id="SM00592">
    <property type="entry name" value="BRK"/>
    <property type="match status" value="2"/>
</dbReference>
<proteinExistence type="predicted"/>
<feature type="region of interest" description="Disordered" evidence="5">
    <location>
        <begin position="390"/>
        <end position="421"/>
    </location>
</feature>
<feature type="compositionally biased region" description="Low complexity" evidence="5">
    <location>
        <begin position="258"/>
        <end position="268"/>
    </location>
</feature>
<feature type="compositionally biased region" description="Polar residues" evidence="5">
    <location>
        <begin position="392"/>
        <end position="421"/>
    </location>
</feature>
<keyword evidence="3" id="KW-0804">Transcription</keyword>
<comment type="subcellular location">
    <subcellularLocation>
        <location evidence="1">Nucleus</location>
    </subcellularLocation>
</comment>
<sequence length="421" mass="43454">MASSPTTTATSSTPTTSCSTSRTRPMTVRESLAMLGKGSTTPTATKNSGHQKSTSRTSGGASGDQALNLSTKKGSFGDTKQDSAERSASKASSLLANFDSGLGSIPNIFGNLSAESRIPLINLRDGSRLTGKEAPMLKDLAAFLYKNQHYMIDMMAQSGLGMDHDLEPGEIVRNASSKAGGESRSTPKSSTTTTKTTVRTSFGASSSSSIGDPYTHVSVVNRKNGLKLSGQKAPQLKNLAVWLEKNPDWDVDLSDLAQQTQPQSSKSSTSHDKEAKTSSSKSHTSKDAKSSSSTSKSMPLGMSPFDFLLAGGGSLSGFDPWTSLFTGGLPSMFSNQSGGSKSSSSNSAENAAAAAAAAALFPFLNPFLTSSASGTSPSFGSFTGANFGGGTSTSSAHNSPSLRQHSPNKAAKTTSNEKSSK</sequence>
<feature type="region of interest" description="Disordered" evidence="5">
    <location>
        <begin position="1"/>
        <end position="85"/>
    </location>
</feature>
<evidence type="ECO:0000256" key="1">
    <source>
        <dbReference type="ARBA" id="ARBA00004123"/>
    </source>
</evidence>
<name>A0A915K9I7_ROMCU</name>
<organism evidence="7 8">
    <name type="scientific">Romanomermis culicivorax</name>
    <name type="common">Nematode worm</name>
    <dbReference type="NCBI Taxonomy" id="13658"/>
    <lineage>
        <taxon>Eukaryota</taxon>
        <taxon>Metazoa</taxon>
        <taxon>Ecdysozoa</taxon>
        <taxon>Nematoda</taxon>
        <taxon>Enoplea</taxon>
        <taxon>Dorylaimia</taxon>
        <taxon>Mermithida</taxon>
        <taxon>Mermithoidea</taxon>
        <taxon>Mermithidae</taxon>
        <taxon>Romanomermis</taxon>
    </lineage>
</organism>
<keyword evidence="2" id="KW-0805">Transcription regulation</keyword>
<feature type="domain" description="BRK" evidence="6">
    <location>
        <begin position="212"/>
        <end position="261"/>
    </location>
</feature>
<feature type="region of interest" description="Disordered" evidence="5">
    <location>
        <begin position="257"/>
        <end position="297"/>
    </location>
</feature>
<dbReference type="InterPro" id="IPR037259">
    <property type="entry name" value="BRK_sf"/>
</dbReference>
<dbReference type="GO" id="GO:0005634">
    <property type="term" value="C:nucleus"/>
    <property type="evidence" value="ECO:0007669"/>
    <property type="project" value="UniProtKB-SubCell"/>
</dbReference>
<dbReference type="PANTHER" id="PTHR46850:SF1">
    <property type="entry name" value="CHROMODOMAIN-HELICASE-DNA-BINDING PROTEIN 9"/>
    <property type="match status" value="1"/>
</dbReference>
<keyword evidence="4" id="KW-0539">Nucleus</keyword>
<dbReference type="Pfam" id="PF07533">
    <property type="entry name" value="BRK"/>
    <property type="match status" value="2"/>
</dbReference>
<evidence type="ECO:0000259" key="6">
    <source>
        <dbReference type="SMART" id="SM00592"/>
    </source>
</evidence>
<dbReference type="Gene3D" id="3.40.5.120">
    <property type="match status" value="2"/>
</dbReference>
<feature type="compositionally biased region" description="Low complexity" evidence="5">
    <location>
        <begin position="1"/>
        <end position="26"/>
    </location>
</feature>
<dbReference type="AlphaFoldDB" id="A0A915K9I7"/>
<feature type="region of interest" description="Disordered" evidence="5">
    <location>
        <begin position="174"/>
        <end position="214"/>
    </location>
</feature>
<dbReference type="SUPFAM" id="SSF160481">
    <property type="entry name" value="BRK domain-like"/>
    <property type="match status" value="2"/>
</dbReference>
<reference evidence="8" key="1">
    <citation type="submission" date="2022-11" db="UniProtKB">
        <authorList>
            <consortium name="WormBaseParasite"/>
        </authorList>
    </citation>
    <scope>IDENTIFICATION</scope>
</reference>
<evidence type="ECO:0000256" key="4">
    <source>
        <dbReference type="ARBA" id="ARBA00023242"/>
    </source>
</evidence>
<protein>
    <submittedName>
        <fullName evidence="8">BRK domain-containing protein</fullName>
    </submittedName>
</protein>